<evidence type="ECO:0000256" key="2">
    <source>
        <dbReference type="ARBA" id="ARBA00022771"/>
    </source>
</evidence>
<feature type="compositionally biased region" description="Basic and acidic residues" evidence="5">
    <location>
        <begin position="541"/>
        <end position="551"/>
    </location>
</feature>
<dbReference type="SMART" id="SM00249">
    <property type="entry name" value="PHD"/>
    <property type="match status" value="2"/>
</dbReference>
<dbReference type="EMBL" id="KB007923">
    <property type="protein sequence ID" value="ELR20283.1"/>
    <property type="molecule type" value="Genomic_DNA"/>
</dbReference>
<dbReference type="GO" id="GO:0000122">
    <property type="term" value="P:negative regulation of transcription by RNA polymerase II"/>
    <property type="evidence" value="ECO:0007669"/>
    <property type="project" value="TreeGrafter"/>
</dbReference>
<dbReference type="OrthoDB" id="21645at2759"/>
<dbReference type="InterPro" id="IPR019787">
    <property type="entry name" value="Znf_PHD-finger"/>
</dbReference>
<evidence type="ECO:0000256" key="1">
    <source>
        <dbReference type="ARBA" id="ARBA00022723"/>
    </source>
</evidence>
<sequence>MLGRTHSVDGPSEDDGGESLLTRVLNHDNCDSCGEGGELICCDRCPASFHLECLNPPLPCVPDGDWFCRACLLQDTPFEPQSMEMTIMGRLLQHLEGRNTVAFSLPLGVIKAVEPEDYADGQDDADAPGESNLFDSDQSDSDRGLRQGKRKRRHDSYCSVCSLPSPSRDDLAQCTRCPHSYHLWCLDPPLLAKPTVKWLCPSHPDESLGSCTPLYATMSKRGQTYVIPKANIRLDFPFCTTPWTPPTPPLPQTMSAESNGAGEAKADQMLVEVNQTRTWLSSLLAFESEIKKELVALDNEEVPVDTEAAASTLTLMLDTNHTGKKPEDYMDVATSSEQSPSKNKRRKPANGSNDSRRLAPTTPASAEPKGKKPLPAASVKLDESKLATLLSGTKDPADILRQLPPDVLQQLALQRLEQIAQVEGAAAPAQPSSRATAHLGRLAIHDVDDDTPILHANSDHHGNNGATTTTTTISRSSSLAHRCFRPESRLSAQTLRAVIREVFSGRGSTRLGSCSYSYELRDHSRRGSHHGQEAPCPQPDSHYDGDADHTHFQQKGTNFSY</sequence>
<dbReference type="VEuPathDB" id="AmoebaDB:ACA1_307480"/>
<reference evidence="7 8" key="1">
    <citation type="journal article" date="2013" name="Genome Biol.">
        <title>Genome of Acanthamoeba castellanii highlights extensive lateral gene transfer and early evolution of tyrosine kinase signaling.</title>
        <authorList>
            <person name="Clarke M."/>
            <person name="Lohan A.J."/>
            <person name="Liu B."/>
            <person name="Lagkouvardos I."/>
            <person name="Roy S."/>
            <person name="Zafar N."/>
            <person name="Bertelli C."/>
            <person name="Schilde C."/>
            <person name="Kianianmomeni A."/>
            <person name="Burglin T.R."/>
            <person name="Frech C."/>
            <person name="Turcotte B."/>
            <person name="Kopec K.O."/>
            <person name="Synnott J.M."/>
            <person name="Choo C."/>
            <person name="Paponov I."/>
            <person name="Finkler A."/>
            <person name="Soon Heng Tan C."/>
            <person name="Hutchins A.P."/>
            <person name="Weinmeier T."/>
            <person name="Rattei T."/>
            <person name="Chu J.S."/>
            <person name="Gimenez G."/>
            <person name="Irimia M."/>
            <person name="Rigden D.J."/>
            <person name="Fitzpatrick D.A."/>
            <person name="Lorenzo-Morales J."/>
            <person name="Bateman A."/>
            <person name="Chiu C.H."/>
            <person name="Tang P."/>
            <person name="Hegemann P."/>
            <person name="Fromm H."/>
            <person name="Raoult D."/>
            <person name="Greub G."/>
            <person name="Miranda-Saavedra D."/>
            <person name="Chen N."/>
            <person name="Nash P."/>
            <person name="Ginger M.L."/>
            <person name="Horn M."/>
            <person name="Schaap P."/>
            <person name="Caler L."/>
            <person name="Loftus B."/>
        </authorList>
    </citation>
    <scope>NUCLEOTIDE SEQUENCE [LARGE SCALE GENOMIC DNA]</scope>
    <source>
        <strain evidence="7 8">Neff</strain>
    </source>
</reference>
<keyword evidence="3" id="KW-0862">Zinc</keyword>
<dbReference type="Proteomes" id="UP000011083">
    <property type="component" value="Unassembled WGS sequence"/>
</dbReference>
<dbReference type="PROSITE" id="PS50016">
    <property type="entry name" value="ZF_PHD_2"/>
    <property type="match status" value="1"/>
</dbReference>
<feature type="region of interest" description="Disordered" evidence="5">
    <location>
        <begin position="119"/>
        <end position="150"/>
    </location>
</feature>
<dbReference type="AlphaFoldDB" id="L8H6A9"/>
<dbReference type="GeneID" id="14921130"/>
<dbReference type="GO" id="GO:0008270">
    <property type="term" value="F:zinc ion binding"/>
    <property type="evidence" value="ECO:0007669"/>
    <property type="project" value="UniProtKB-KW"/>
</dbReference>
<dbReference type="STRING" id="1257118.L8H6A9"/>
<protein>
    <submittedName>
        <fullName evidence="7">PHDfinger domain containing protein</fullName>
    </submittedName>
</protein>
<name>L8H6A9_ACACF</name>
<dbReference type="InterPro" id="IPR001965">
    <property type="entry name" value="Znf_PHD"/>
</dbReference>
<dbReference type="InterPro" id="IPR013083">
    <property type="entry name" value="Znf_RING/FYVE/PHD"/>
</dbReference>
<dbReference type="PANTHER" id="PTHR46309">
    <property type="entry name" value="PHD FINGER PROTEIN 12"/>
    <property type="match status" value="1"/>
</dbReference>
<keyword evidence="2 4" id="KW-0863">Zinc-finger</keyword>
<evidence type="ECO:0000313" key="7">
    <source>
        <dbReference type="EMBL" id="ELR20283.1"/>
    </source>
</evidence>
<dbReference type="Gene3D" id="3.30.40.10">
    <property type="entry name" value="Zinc/RING finger domain, C3HC4 (zinc finger)"/>
    <property type="match status" value="2"/>
</dbReference>
<dbReference type="PROSITE" id="PS01359">
    <property type="entry name" value="ZF_PHD_1"/>
    <property type="match status" value="1"/>
</dbReference>
<dbReference type="InterPro" id="IPR011011">
    <property type="entry name" value="Znf_FYVE_PHD"/>
</dbReference>
<dbReference type="InterPro" id="IPR019786">
    <property type="entry name" value="Zinc_finger_PHD-type_CS"/>
</dbReference>
<evidence type="ECO:0000256" key="3">
    <source>
        <dbReference type="ARBA" id="ARBA00022833"/>
    </source>
</evidence>
<evidence type="ECO:0000259" key="6">
    <source>
        <dbReference type="PROSITE" id="PS50016"/>
    </source>
</evidence>
<dbReference type="GO" id="GO:0003714">
    <property type="term" value="F:transcription corepressor activity"/>
    <property type="evidence" value="ECO:0007669"/>
    <property type="project" value="InterPro"/>
</dbReference>
<accession>L8H6A9</accession>
<dbReference type="CDD" id="cd15489">
    <property type="entry name" value="PHD_SF"/>
    <property type="match status" value="1"/>
</dbReference>
<evidence type="ECO:0000256" key="4">
    <source>
        <dbReference type="PROSITE-ProRule" id="PRU00146"/>
    </source>
</evidence>
<dbReference type="Pfam" id="PF00628">
    <property type="entry name" value="PHD"/>
    <property type="match status" value="2"/>
</dbReference>
<dbReference type="RefSeq" id="XP_004342399.1">
    <property type="nucleotide sequence ID" value="XM_004342350.1"/>
</dbReference>
<feature type="region of interest" description="Disordered" evidence="5">
    <location>
        <begin position="525"/>
        <end position="561"/>
    </location>
</feature>
<dbReference type="PANTHER" id="PTHR46309:SF1">
    <property type="entry name" value="PHD FINGER PROTEIN 12"/>
    <property type="match status" value="1"/>
</dbReference>
<feature type="region of interest" description="Disordered" evidence="5">
    <location>
        <begin position="317"/>
        <end position="379"/>
    </location>
</feature>
<gene>
    <name evidence="7" type="ORF">ACA1_307480</name>
</gene>
<proteinExistence type="predicted"/>
<feature type="domain" description="PHD-type" evidence="6">
    <location>
        <begin position="27"/>
        <end position="74"/>
    </location>
</feature>
<dbReference type="CDD" id="cd15533">
    <property type="entry name" value="PHD1_PHF12"/>
    <property type="match status" value="1"/>
</dbReference>
<dbReference type="InterPro" id="IPR042163">
    <property type="entry name" value="PHF12"/>
</dbReference>
<organism evidence="7 8">
    <name type="scientific">Acanthamoeba castellanii (strain ATCC 30010 / Neff)</name>
    <dbReference type="NCBI Taxonomy" id="1257118"/>
    <lineage>
        <taxon>Eukaryota</taxon>
        <taxon>Amoebozoa</taxon>
        <taxon>Discosea</taxon>
        <taxon>Longamoebia</taxon>
        <taxon>Centramoebida</taxon>
        <taxon>Acanthamoebidae</taxon>
        <taxon>Acanthamoeba</taxon>
    </lineage>
</organism>
<dbReference type="KEGG" id="acan:ACA1_307480"/>
<evidence type="ECO:0000313" key="8">
    <source>
        <dbReference type="Proteomes" id="UP000011083"/>
    </source>
</evidence>
<evidence type="ECO:0000256" key="5">
    <source>
        <dbReference type="SAM" id="MobiDB-lite"/>
    </source>
</evidence>
<dbReference type="GO" id="GO:0070822">
    <property type="term" value="C:Sin3-type complex"/>
    <property type="evidence" value="ECO:0007669"/>
    <property type="project" value="TreeGrafter"/>
</dbReference>
<keyword evidence="1" id="KW-0479">Metal-binding</keyword>
<dbReference type="SUPFAM" id="SSF57903">
    <property type="entry name" value="FYVE/PHD zinc finger"/>
    <property type="match status" value="2"/>
</dbReference>
<keyword evidence="8" id="KW-1185">Reference proteome</keyword>